<dbReference type="Gene3D" id="3.40.980.10">
    <property type="entry name" value="MoaB/Mog-like domain"/>
    <property type="match status" value="1"/>
</dbReference>
<comment type="catalytic activity">
    <reaction evidence="3">
        <text>adenylyl-molybdopterin + molybdate = Mo-molybdopterin + AMP + H(+)</text>
        <dbReference type="Rhea" id="RHEA:35047"/>
        <dbReference type="ChEBI" id="CHEBI:15378"/>
        <dbReference type="ChEBI" id="CHEBI:36264"/>
        <dbReference type="ChEBI" id="CHEBI:62727"/>
        <dbReference type="ChEBI" id="CHEBI:71302"/>
        <dbReference type="ChEBI" id="CHEBI:456215"/>
        <dbReference type="EC" id="2.10.1.1"/>
    </reaction>
</comment>
<comment type="function">
    <text evidence="1 4">Catalyzes the insertion of molybdate into adenylated molybdopterin with the concomitant release of AMP.</text>
</comment>
<dbReference type="InterPro" id="IPR036135">
    <property type="entry name" value="MoeA_linker/N_sf"/>
</dbReference>
<sequence length="395" mass="41579">MLTPLDAMERLVARLRPVDAERVALHAAAGRVLAEAVLADRDSPAHDVSAMDGYAVRLGDLSNETLAVAGEVATGHEPPEMPSGKALRIFTGGCVPSGAEAVIRREDVEEAPAQIRLTVPAETIRAGQNIRRRGENLAAGAVVVEAGEVVGPSVMSAMASFGCVEPTVYRRVRVGVVVTGDELLDVAARPEPWQLRDSNGPVVEAMFGALPWVDWQGVVRVHDSMEALTEALSEQLAGCDAVLLTGGVSMGDYDHVPAAVREVGGEVLFHKLAIRPGKPMLAAVGPSGQAILGLPGNPVSVMVTARLFGATALRRRAGFSRADAPTAMVRLVNADEKSLRLWWHRPVRLVGPGEAELVAGMGSGDVASAARSDGFVRLPAEAAGEGPWAYWPWSV</sequence>
<dbReference type="InterPro" id="IPR005110">
    <property type="entry name" value="MoeA_linker/N"/>
</dbReference>
<keyword evidence="4" id="KW-0808">Transferase</keyword>
<dbReference type="Gene3D" id="2.170.190.11">
    <property type="entry name" value="Molybdopterin biosynthesis moea protein, domain 3"/>
    <property type="match status" value="1"/>
</dbReference>
<dbReference type="Pfam" id="PF03453">
    <property type="entry name" value="MoeA_N"/>
    <property type="match status" value="1"/>
</dbReference>
<dbReference type="InterPro" id="IPR036425">
    <property type="entry name" value="MoaB/Mog-like_dom_sf"/>
</dbReference>
<dbReference type="EC" id="2.10.1.1" evidence="4"/>
<evidence type="ECO:0000256" key="3">
    <source>
        <dbReference type="ARBA" id="ARBA00047317"/>
    </source>
</evidence>
<dbReference type="SUPFAM" id="SSF63882">
    <property type="entry name" value="MoeA N-terminal region -like"/>
    <property type="match status" value="1"/>
</dbReference>
<evidence type="ECO:0000256" key="1">
    <source>
        <dbReference type="ARBA" id="ARBA00002901"/>
    </source>
</evidence>
<keyword evidence="4" id="KW-0479">Metal-binding</keyword>
<dbReference type="InterPro" id="IPR038987">
    <property type="entry name" value="MoeA-like"/>
</dbReference>
<dbReference type="SUPFAM" id="SSF53218">
    <property type="entry name" value="Molybdenum cofactor biosynthesis proteins"/>
    <property type="match status" value="1"/>
</dbReference>
<dbReference type="InterPro" id="IPR036688">
    <property type="entry name" value="MoeA_C_domain_IV_sf"/>
</dbReference>
<dbReference type="Proteomes" id="UP001575105">
    <property type="component" value="Unassembled WGS sequence"/>
</dbReference>
<feature type="domain" description="MoaB/Mog" evidence="5">
    <location>
        <begin position="175"/>
        <end position="315"/>
    </location>
</feature>
<comment type="caution">
    <text evidence="6">The sequence shown here is derived from an EMBL/GenBank/DDBJ whole genome shotgun (WGS) entry which is preliminary data.</text>
</comment>
<keyword evidence="4" id="KW-0500">Molybdenum</keyword>
<dbReference type="Pfam" id="PF00994">
    <property type="entry name" value="MoCF_biosynth"/>
    <property type="match status" value="1"/>
</dbReference>
<dbReference type="EMBL" id="JBGUBD010000001">
    <property type="protein sequence ID" value="MFA9477008.1"/>
    <property type="molecule type" value="Genomic_DNA"/>
</dbReference>
<evidence type="ECO:0000259" key="5">
    <source>
        <dbReference type="SMART" id="SM00852"/>
    </source>
</evidence>
<dbReference type="PANTHER" id="PTHR10192">
    <property type="entry name" value="MOLYBDOPTERIN BIOSYNTHESIS PROTEIN"/>
    <property type="match status" value="1"/>
</dbReference>
<evidence type="ECO:0000256" key="2">
    <source>
        <dbReference type="ARBA" id="ARBA00010763"/>
    </source>
</evidence>
<evidence type="ECO:0000313" key="6">
    <source>
        <dbReference type="EMBL" id="MFA9477008.1"/>
    </source>
</evidence>
<dbReference type="PANTHER" id="PTHR10192:SF5">
    <property type="entry name" value="GEPHYRIN"/>
    <property type="match status" value="1"/>
</dbReference>
<evidence type="ECO:0000256" key="4">
    <source>
        <dbReference type="RuleBase" id="RU365090"/>
    </source>
</evidence>
<accession>A0ABV4U3Y0</accession>
<proteinExistence type="inferred from homology"/>
<comment type="similarity">
    <text evidence="2 4">Belongs to the MoeA family.</text>
</comment>
<keyword evidence="4" id="KW-0501">Molybdenum cofactor biosynthesis</keyword>
<comment type="pathway">
    <text evidence="4">Cofactor biosynthesis; molybdopterin biosynthesis.</text>
</comment>
<protein>
    <recommendedName>
        <fullName evidence="4">Molybdopterin molybdenumtransferase</fullName>
        <ecNumber evidence="4">2.10.1.1</ecNumber>
    </recommendedName>
</protein>
<keyword evidence="7" id="KW-1185">Reference proteome</keyword>
<dbReference type="CDD" id="cd00887">
    <property type="entry name" value="MoeA"/>
    <property type="match status" value="1"/>
</dbReference>
<gene>
    <name evidence="6" type="ORF">ACERK3_01750</name>
</gene>
<organism evidence="6 7">
    <name type="scientific">Natronomicrosphaera hydrolytica</name>
    <dbReference type="NCBI Taxonomy" id="3242702"/>
    <lineage>
        <taxon>Bacteria</taxon>
        <taxon>Pseudomonadati</taxon>
        <taxon>Planctomycetota</taxon>
        <taxon>Phycisphaerae</taxon>
        <taxon>Phycisphaerales</taxon>
        <taxon>Phycisphaeraceae</taxon>
        <taxon>Natronomicrosphaera</taxon>
    </lineage>
</organism>
<comment type="cofactor">
    <cofactor evidence="4">
        <name>Mg(2+)</name>
        <dbReference type="ChEBI" id="CHEBI:18420"/>
    </cofactor>
</comment>
<name>A0ABV4U3Y0_9BACT</name>
<reference evidence="6 7" key="1">
    <citation type="submission" date="2024-08" db="EMBL/GenBank/DDBJ databases">
        <title>Whole-genome sequencing of halo(alkali)philic microorganisms from hypersaline lakes.</title>
        <authorList>
            <person name="Sorokin D.Y."/>
            <person name="Merkel A.Y."/>
            <person name="Messina E."/>
            <person name="Yakimov M."/>
        </authorList>
    </citation>
    <scope>NUCLEOTIDE SEQUENCE [LARGE SCALE GENOMIC DNA]</scope>
    <source>
        <strain evidence="6 7">AB-hyl4</strain>
    </source>
</reference>
<dbReference type="Gene3D" id="3.90.105.10">
    <property type="entry name" value="Molybdopterin biosynthesis moea protein, domain 2"/>
    <property type="match status" value="1"/>
</dbReference>
<dbReference type="RefSeq" id="WP_425343932.1">
    <property type="nucleotide sequence ID" value="NZ_JBGUBD010000001.1"/>
</dbReference>
<dbReference type="SMART" id="SM00852">
    <property type="entry name" value="MoCF_biosynth"/>
    <property type="match status" value="1"/>
</dbReference>
<dbReference type="Gene3D" id="2.40.340.10">
    <property type="entry name" value="MoeA, C-terminal, domain IV"/>
    <property type="match status" value="1"/>
</dbReference>
<dbReference type="InterPro" id="IPR001453">
    <property type="entry name" value="MoaB/Mog_dom"/>
</dbReference>
<keyword evidence="4" id="KW-0460">Magnesium</keyword>
<evidence type="ECO:0000313" key="7">
    <source>
        <dbReference type="Proteomes" id="UP001575105"/>
    </source>
</evidence>